<proteinExistence type="predicted"/>
<evidence type="ECO:0000256" key="1">
    <source>
        <dbReference type="SAM" id="Phobius"/>
    </source>
</evidence>
<keyword evidence="1" id="KW-0472">Membrane</keyword>
<dbReference type="RefSeq" id="WP_069364306.1">
    <property type="nucleotide sequence ID" value="NZ_CP012502.1"/>
</dbReference>
<dbReference type="Proteomes" id="UP000094463">
    <property type="component" value="Chromosome"/>
</dbReference>
<organism evidence="2 3">
    <name type="scientific">Salisediminibacterium beveridgei</name>
    <dbReference type="NCBI Taxonomy" id="632773"/>
    <lineage>
        <taxon>Bacteria</taxon>
        <taxon>Bacillati</taxon>
        <taxon>Bacillota</taxon>
        <taxon>Bacilli</taxon>
        <taxon>Bacillales</taxon>
        <taxon>Bacillaceae</taxon>
        <taxon>Salisediminibacterium</taxon>
    </lineage>
</organism>
<keyword evidence="1" id="KW-1133">Transmembrane helix</keyword>
<feature type="transmembrane region" description="Helical" evidence="1">
    <location>
        <begin position="6"/>
        <end position="22"/>
    </location>
</feature>
<dbReference type="OrthoDB" id="1727065at2"/>
<dbReference type="STRING" id="632773.BBEV_0820"/>
<sequence length="117" mass="13858">MEIIIVTVLLIAVLFLVIRPFFDKRRTWDTEAIEDDLDDVTLTGIYATINELDMEYEMGKLSAQDYQHMKQKYEALAIEELRSQEQANAKRQVESDDDFEAQIERELEEMRKARERP</sequence>
<reference evidence="2 3" key="1">
    <citation type="submission" date="2015-08" db="EMBL/GenBank/DDBJ databases">
        <title>The complete genome sequence of Bacillus beveridgei MLTeJB.</title>
        <authorList>
            <person name="Hanson T.E."/>
            <person name="Mesa C."/>
            <person name="Basesman S.M."/>
            <person name="Oremland R.S."/>
        </authorList>
    </citation>
    <scope>NUCLEOTIDE SEQUENCE [LARGE SCALE GENOMIC DNA]</scope>
    <source>
        <strain evidence="2 3">MLTeJB</strain>
    </source>
</reference>
<gene>
    <name evidence="2" type="ORF">BBEV_0820</name>
</gene>
<accession>A0A1D7QT69</accession>
<keyword evidence="1" id="KW-0812">Transmembrane</keyword>
<evidence type="ECO:0000313" key="3">
    <source>
        <dbReference type="Proteomes" id="UP000094463"/>
    </source>
</evidence>
<keyword evidence="3" id="KW-1185">Reference proteome</keyword>
<evidence type="ECO:0008006" key="4">
    <source>
        <dbReference type="Google" id="ProtNLM"/>
    </source>
</evidence>
<dbReference type="AlphaFoldDB" id="A0A1D7QT69"/>
<dbReference type="EMBL" id="CP012502">
    <property type="protein sequence ID" value="AOM82191.1"/>
    <property type="molecule type" value="Genomic_DNA"/>
</dbReference>
<protein>
    <recommendedName>
        <fullName evidence="4">C-type cytochrome biogenesis protein CcmI</fullName>
    </recommendedName>
</protein>
<evidence type="ECO:0000313" key="2">
    <source>
        <dbReference type="EMBL" id="AOM82191.1"/>
    </source>
</evidence>
<dbReference type="KEGG" id="bbev:BBEV_0820"/>
<name>A0A1D7QT69_9BACI</name>